<evidence type="ECO:0000256" key="1">
    <source>
        <dbReference type="ARBA" id="ARBA00001585"/>
    </source>
</evidence>
<dbReference type="AlphaFoldDB" id="G8QRX7"/>
<keyword evidence="8" id="KW-0645">Protease</keyword>
<evidence type="ECO:0000259" key="11">
    <source>
        <dbReference type="Pfam" id="PF00561"/>
    </source>
</evidence>
<dbReference type="InterPro" id="IPR005944">
    <property type="entry name" value="Pro_iminopeptidase"/>
</dbReference>
<evidence type="ECO:0000256" key="4">
    <source>
        <dbReference type="ARBA" id="ARBA00012568"/>
    </source>
</evidence>
<comment type="similarity">
    <text evidence="3">Belongs to the peptidase S33 family.</text>
</comment>
<accession>G8QRX7</accession>
<evidence type="ECO:0000256" key="10">
    <source>
        <dbReference type="ARBA" id="ARBA00029605"/>
    </source>
</evidence>
<dbReference type="EMBL" id="CP003155">
    <property type="protein sequence ID" value="AEV29975.1"/>
    <property type="molecule type" value="Genomic_DNA"/>
</dbReference>
<evidence type="ECO:0000313" key="12">
    <source>
        <dbReference type="EMBL" id="AEV29975.1"/>
    </source>
</evidence>
<evidence type="ECO:0000256" key="3">
    <source>
        <dbReference type="ARBA" id="ARBA00010088"/>
    </source>
</evidence>
<dbReference type="GO" id="GO:0004177">
    <property type="term" value="F:aminopeptidase activity"/>
    <property type="evidence" value="ECO:0007669"/>
    <property type="project" value="UniProtKB-KW"/>
</dbReference>
<evidence type="ECO:0000256" key="2">
    <source>
        <dbReference type="ARBA" id="ARBA00004496"/>
    </source>
</evidence>
<dbReference type="PANTHER" id="PTHR43722">
    <property type="entry name" value="PROLINE IMINOPEPTIDASE"/>
    <property type="match status" value="1"/>
</dbReference>
<reference evidence="12 13" key="1">
    <citation type="submission" date="2011-11" db="EMBL/GenBank/DDBJ databases">
        <title>Complete sequence of Spirochaeta sp. grapes.</title>
        <authorList>
            <consortium name="US DOE Joint Genome Institute"/>
            <person name="Lucas S."/>
            <person name="Han J."/>
            <person name="Lapidus A."/>
            <person name="Cheng J.-F."/>
            <person name="Goodwin L."/>
            <person name="Pitluck S."/>
            <person name="Peters L."/>
            <person name="Ovchinnikova G."/>
            <person name="Munk A.C."/>
            <person name="Detter J.C."/>
            <person name="Han C."/>
            <person name="Tapia R."/>
            <person name="Land M."/>
            <person name="Hauser L."/>
            <person name="Kyrpides N."/>
            <person name="Ivanova N."/>
            <person name="Pagani I."/>
            <person name="Ritalahtilisa K."/>
            <person name="Loeffler F."/>
            <person name="Woyke T."/>
        </authorList>
    </citation>
    <scope>NUCLEOTIDE SEQUENCE [LARGE SCALE GENOMIC DNA]</scope>
    <source>
        <strain evidence="13">ATCC BAA-1885 / DSM 22778 / Grapes</strain>
    </source>
</reference>
<keyword evidence="6" id="KW-0031">Aminopeptidase</keyword>
<dbReference type="InterPro" id="IPR029058">
    <property type="entry name" value="AB_hydrolase_fold"/>
</dbReference>
<dbReference type="eggNOG" id="COG2267">
    <property type="taxonomic scope" value="Bacteria"/>
</dbReference>
<dbReference type="OrthoDB" id="53505at2"/>
<dbReference type="SUPFAM" id="SSF53474">
    <property type="entry name" value="alpha/beta-Hydrolases"/>
    <property type="match status" value="1"/>
</dbReference>
<dbReference type="PROSITE" id="PS51257">
    <property type="entry name" value="PROKAR_LIPOPROTEIN"/>
    <property type="match status" value="1"/>
</dbReference>
<dbReference type="STRING" id="158190.SpiGrapes_2199"/>
<evidence type="ECO:0000313" key="13">
    <source>
        <dbReference type="Proteomes" id="UP000005632"/>
    </source>
</evidence>
<dbReference type="GO" id="GO:0016746">
    <property type="term" value="F:acyltransferase activity"/>
    <property type="evidence" value="ECO:0007669"/>
    <property type="project" value="UniProtKB-KW"/>
</dbReference>
<name>G8QRX7_SPHPG</name>
<dbReference type="PRINTS" id="PR00793">
    <property type="entry name" value="PROAMNOPTASE"/>
</dbReference>
<dbReference type="InterPro" id="IPR000073">
    <property type="entry name" value="AB_hydrolase_1"/>
</dbReference>
<dbReference type="Pfam" id="PF00561">
    <property type="entry name" value="Abhydrolase_1"/>
    <property type="match status" value="1"/>
</dbReference>
<proteinExistence type="inferred from homology"/>
<evidence type="ECO:0000256" key="6">
    <source>
        <dbReference type="ARBA" id="ARBA00022438"/>
    </source>
</evidence>
<feature type="domain" description="AB hydrolase-1" evidence="11">
    <location>
        <begin position="69"/>
        <end position="174"/>
    </location>
</feature>
<keyword evidence="13" id="KW-1185">Reference proteome</keyword>
<protein>
    <recommendedName>
        <fullName evidence="5">Proline iminopeptidase</fullName>
        <ecNumber evidence="4">3.4.11.5</ecNumber>
    </recommendedName>
    <alternativeName>
        <fullName evidence="10">Prolyl aminopeptidase</fullName>
    </alternativeName>
</protein>
<keyword evidence="12" id="KW-0012">Acyltransferase</keyword>
<sequence length="361" mass="40335">MKKNRKIGWIVGYLVCLVFISVGTSCAHTARLVDESGNPLALAVDSREKIDLNGTKQRIYIAGASEDNPVILWLDGGPGGSEVGWVRTYLAPLHEQFTIVCWDQRGTAGSYAAAKDGLLVEQYVQDVISLSNYLADRFNQEKIVLMGHSWGSVIGLLAAQENPGLFHAYIGAGQQINSIENDTLGWQMVLKGARASEDHKTVALMEKIGRPPYLKTLEDGSVVPDGQKYFEVLSRLFEFSPHAPADASFRSEKMFLAPEHSFADRINLVRGLLRGVKEVYPQLAYLDFEKDVKRLDCPLFLVNGRYDMSCVSTIAERWFNTVEAPYKELLWLEESGHNGVYTESKKFMEFMTEKVLPLATT</sequence>
<dbReference type="HOGENOM" id="CLU_049285_2_0_12"/>
<keyword evidence="12" id="KW-0808">Transferase</keyword>
<evidence type="ECO:0000256" key="8">
    <source>
        <dbReference type="ARBA" id="ARBA00022670"/>
    </source>
</evidence>
<dbReference type="InterPro" id="IPR002410">
    <property type="entry name" value="Peptidase_S33"/>
</dbReference>
<gene>
    <name evidence="12" type="ordered locus">SpiGrapes_2199</name>
</gene>
<dbReference type="GO" id="GO:0005737">
    <property type="term" value="C:cytoplasm"/>
    <property type="evidence" value="ECO:0007669"/>
    <property type="project" value="UniProtKB-SubCell"/>
</dbReference>
<evidence type="ECO:0000256" key="7">
    <source>
        <dbReference type="ARBA" id="ARBA00022490"/>
    </source>
</evidence>
<dbReference type="PANTHER" id="PTHR43722:SF1">
    <property type="entry name" value="PROLINE IMINOPEPTIDASE"/>
    <property type="match status" value="1"/>
</dbReference>
<comment type="catalytic activity">
    <reaction evidence="1">
        <text>Release of N-terminal proline from a peptide.</text>
        <dbReference type="EC" id="3.4.11.5"/>
    </reaction>
</comment>
<dbReference type="GO" id="GO:0006508">
    <property type="term" value="P:proteolysis"/>
    <property type="evidence" value="ECO:0007669"/>
    <property type="project" value="UniProtKB-KW"/>
</dbReference>
<keyword evidence="9 12" id="KW-0378">Hydrolase</keyword>
<organism evidence="12 13">
    <name type="scientific">Sphaerochaeta pleomorpha (strain ATCC BAA-1885 / DSM 22778 / Grapes)</name>
    <dbReference type="NCBI Taxonomy" id="158190"/>
    <lineage>
        <taxon>Bacteria</taxon>
        <taxon>Pseudomonadati</taxon>
        <taxon>Spirochaetota</taxon>
        <taxon>Spirochaetia</taxon>
        <taxon>Spirochaetales</taxon>
        <taxon>Sphaerochaetaceae</taxon>
        <taxon>Sphaerochaeta</taxon>
    </lineage>
</organism>
<keyword evidence="7" id="KW-0963">Cytoplasm</keyword>
<dbReference type="Proteomes" id="UP000005632">
    <property type="component" value="Chromosome"/>
</dbReference>
<dbReference type="RefSeq" id="WP_014270816.1">
    <property type="nucleotide sequence ID" value="NC_016633.1"/>
</dbReference>
<comment type="subcellular location">
    <subcellularLocation>
        <location evidence="2">Cytoplasm</location>
    </subcellularLocation>
</comment>
<evidence type="ECO:0000256" key="5">
    <source>
        <dbReference type="ARBA" id="ARBA00021843"/>
    </source>
</evidence>
<dbReference type="KEGG" id="sgp:SpiGrapes_2199"/>
<dbReference type="Gene3D" id="3.40.50.1820">
    <property type="entry name" value="alpha/beta hydrolase"/>
    <property type="match status" value="1"/>
</dbReference>
<dbReference type="EC" id="3.4.11.5" evidence="4"/>
<evidence type="ECO:0000256" key="9">
    <source>
        <dbReference type="ARBA" id="ARBA00022801"/>
    </source>
</evidence>